<name>A0A0E0JXB4_ORYPU</name>
<dbReference type="Proteomes" id="UP000026962">
    <property type="component" value="Chromosome 2"/>
</dbReference>
<organism evidence="2">
    <name type="scientific">Oryza punctata</name>
    <name type="common">Red rice</name>
    <dbReference type="NCBI Taxonomy" id="4537"/>
    <lineage>
        <taxon>Eukaryota</taxon>
        <taxon>Viridiplantae</taxon>
        <taxon>Streptophyta</taxon>
        <taxon>Embryophyta</taxon>
        <taxon>Tracheophyta</taxon>
        <taxon>Spermatophyta</taxon>
        <taxon>Magnoliopsida</taxon>
        <taxon>Liliopsida</taxon>
        <taxon>Poales</taxon>
        <taxon>Poaceae</taxon>
        <taxon>BOP clade</taxon>
        <taxon>Oryzoideae</taxon>
        <taxon>Oryzeae</taxon>
        <taxon>Oryzinae</taxon>
        <taxon>Oryza</taxon>
    </lineage>
</organism>
<feature type="compositionally biased region" description="Pro residues" evidence="1">
    <location>
        <begin position="133"/>
        <end position="142"/>
    </location>
</feature>
<accession>A0A0E0JXB4</accession>
<evidence type="ECO:0000313" key="3">
    <source>
        <dbReference type="Proteomes" id="UP000026962"/>
    </source>
</evidence>
<reference evidence="2" key="1">
    <citation type="submission" date="2015-04" db="UniProtKB">
        <authorList>
            <consortium name="EnsemblPlants"/>
        </authorList>
    </citation>
    <scope>IDENTIFICATION</scope>
</reference>
<dbReference type="AlphaFoldDB" id="A0A0E0JXB4"/>
<dbReference type="EnsemblPlants" id="OPUNC02G07740.1">
    <property type="protein sequence ID" value="OPUNC02G07740.1"/>
    <property type="gene ID" value="OPUNC02G07740"/>
</dbReference>
<sequence length="142" mass="15514">MNNVSTIGATMTIERLRNLSPLVSMNRMSNPRPHDQSWHPFFGSIEAGWRGEKIPRRIVVGVASLHRFSRRDFAANPEYGAGDGSDANFQRSLPRAVVKAEPTVARMIESPRYYVAAAGSVPSTAGGDRAHPRPCPGPSEKT</sequence>
<dbReference type="HOGENOM" id="CLU_1818987_0_0_1"/>
<dbReference type="Gramene" id="OPUNC02G07740.1">
    <property type="protein sequence ID" value="OPUNC02G07740.1"/>
    <property type="gene ID" value="OPUNC02G07740"/>
</dbReference>
<protein>
    <submittedName>
        <fullName evidence="2">Uncharacterized protein</fullName>
    </submittedName>
</protein>
<feature type="region of interest" description="Disordered" evidence="1">
    <location>
        <begin position="120"/>
        <end position="142"/>
    </location>
</feature>
<keyword evidence="3" id="KW-1185">Reference proteome</keyword>
<proteinExistence type="predicted"/>
<reference evidence="2" key="2">
    <citation type="submission" date="2018-05" db="EMBL/GenBank/DDBJ databases">
        <title>OpunRS2 (Oryza punctata Reference Sequence Version 2).</title>
        <authorList>
            <person name="Zhang J."/>
            <person name="Kudrna D."/>
            <person name="Lee S."/>
            <person name="Talag J."/>
            <person name="Welchert J."/>
            <person name="Wing R.A."/>
        </authorList>
    </citation>
    <scope>NUCLEOTIDE SEQUENCE [LARGE SCALE GENOMIC DNA]</scope>
</reference>
<evidence type="ECO:0000256" key="1">
    <source>
        <dbReference type="SAM" id="MobiDB-lite"/>
    </source>
</evidence>
<evidence type="ECO:0000313" key="2">
    <source>
        <dbReference type="EnsemblPlants" id="OPUNC02G07740.1"/>
    </source>
</evidence>